<dbReference type="STRING" id="1670800.BSQ44_05455"/>
<dbReference type="Pfam" id="PF14491">
    <property type="entry name" value="DUF4435"/>
    <property type="match status" value="1"/>
</dbReference>
<dbReference type="KEGG" id="meso:BSQ44_05455"/>
<dbReference type="AlphaFoldDB" id="A0A1L3SNA9"/>
<evidence type="ECO:0000313" key="3">
    <source>
        <dbReference type="Proteomes" id="UP000182840"/>
    </source>
</evidence>
<gene>
    <name evidence="2" type="ORF">BSQ44_05455</name>
</gene>
<organism evidence="2 3">
    <name type="scientific">Aquibium oceanicum</name>
    <dbReference type="NCBI Taxonomy" id="1670800"/>
    <lineage>
        <taxon>Bacteria</taxon>
        <taxon>Pseudomonadati</taxon>
        <taxon>Pseudomonadota</taxon>
        <taxon>Alphaproteobacteria</taxon>
        <taxon>Hyphomicrobiales</taxon>
        <taxon>Phyllobacteriaceae</taxon>
        <taxon>Aquibium</taxon>
    </lineage>
</organism>
<evidence type="ECO:0000259" key="1">
    <source>
        <dbReference type="Pfam" id="PF14491"/>
    </source>
</evidence>
<sequence length="286" mass="33432">MISYSPRAARAIGFLKQAYNDIEIYVEDSSSHVMWLRLFQCILPERVKLSSVNPLRGRETVLKACKNDQEEDGRKRIYIIDGDFDFIKGRKKPNYRRLYRIRAYCIENLLISREAIEEIVIDSMGENDRGRLWREVDLQACVWDHENLLRYLFCIYAAAHDVAPDIKTVGLSITNLLCAGPKGAPTLSVPKVRRRAAEILYSIRRKGLTSEFVRRKQMYIQNCDGLDTDLVVSGKTYLLPLIWLNIRRSAKYKGNIEQFKIHLAKQFRRNREPYLFRAVNKIVQRD</sequence>
<feature type="domain" description="DUF4435" evidence="1">
    <location>
        <begin position="21"/>
        <end position="129"/>
    </location>
</feature>
<dbReference type="Proteomes" id="UP000182840">
    <property type="component" value="Chromosome"/>
</dbReference>
<name>A0A1L3SNA9_9HYPH</name>
<dbReference type="InterPro" id="IPR029492">
    <property type="entry name" value="DUF4435"/>
</dbReference>
<reference evidence="3" key="1">
    <citation type="submission" date="2016-11" db="EMBL/GenBank/DDBJ databases">
        <title>Mesorhizobium oceanicum sp. nov., isolated from deep seawater in South China Sea.</title>
        <authorList>
            <person name="Fu G.-Y."/>
        </authorList>
    </citation>
    <scope>NUCLEOTIDE SEQUENCE [LARGE SCALE GENOMIC DNA]</scope>
    <source>
        <strain evidence="3">B7</strain>
    </source>
</reference>
<dbReference type="OrthoDB" id="8448914at2"/>
<dbReference type="EMBL" id="CP018171">
    <property type="protein sequence ID" value="APH70884.1"/>
    <property type="molecule type" value="Genomic_DNA"/>
</dbReference>
<evidence type="ECO:0000313" key="2">
    <source>
        <dbReference type="EMBL" id="APH70884.1"/>
    </source>
</evidence>
<proteinExistence type="predicted"/>
<accession>A0A1L3SNA9</accession>
<protein>
    <recommendedName>
        <fullName evidence="1">DUF4435 domain-containing protein</fullName>
    </recommendedName>
</protein>
<keyword evidence="3" id="KW-1185">Reference proteome</keyword>
<dbReference type="RefSeq" id="WP_072602293.1">
    <property type="nucleotide sequence ID" value="NZ_JBHRXM010000004.1"/>
</dbReference>